<dbReference type="SMART" id="SM00646">
    <property type="entry name" value="Ami_3"/>
    <property type="match status" value="1"/>
</dbReference>
<dbReference type="Gene3D" id="3.30.457.10">
    <property type="entry name" value="Copper amine oxidase-like, N-terminal domain"/>
    <property type="match status" value="1"/>
</dbReference>
<dbReference type="Gene3D" id="3.40.630.40">
    <property type="entry name" value="Zn-dependent exopeptidases"/>
    <property type="match status" value="1"/>
</dbReference>
<name>A0A9W5Y8S4_9FIRM</name>
<dbReference type="CDD" id="cd02696">
    <property type="entry name" value="MurNAc-LAA"/>
    <property type="match status" value="1"/>
</dbReference>
<dbReference type="SUPFAM" id="SSF53187">
    <property type="entry name" value="Zn-dependent exopeptidases"/>
    <property type="match status" value="1"/>
</dbReference>
<dbReference type="PANTHER" id="PTHR30404">
    <property type="entry name" value="N-ACETYLMURAMOYL-L-ALANINE AMIDASE"/>
    <property type="match status" value="1"/>
</dbReference>
<evidence type="ECO:0000259" key="3">
    <source>
        <dbReference type="SMART" id="SM00646"/>
    </source>
</evidence>
<feature type="compositionally biased region" description="Basic and acidic residues" evidence="2">
    <location>
        <begin position="213"/>
        <end position="245"/>
    </location>
</feature>
<dbReference type="InterPro" id="IPR036582">
    <property type="entry name" value="Mao_N_sf"/>
</dbReference>
<dbReference type="Pfam" id="PF01520">
    <property type="entry name" value="Amidase_3"/>
    <property type="match status" value="1"/>
</dbReference>
<dbReference type="InterPro" id="IPR021731">
    <property type="entry name" value="AMIN_dom"/>
</dbReference>
<evidence type="ECO:0000256" key="1">
    <source>
        <dbReference type="ARBA" id="ARBA00022801"/>
    </source>
</evidence>
<comment type="caution">
    <text evidence="4">The sequence shown here is derived from an EMBL/GenBank/DDBJ whole genome shotgun (WGS) entry which is preliminary data.</text>
</comment>
<dbReference type="Gene3D" id="2.60.40.3500">
    <property type="match status" value="1"/>
</dbReference>
<evidence type="ECO:0000313" key="4">
    <source>
        <dbReference type="EMBL" id="GKX28131.1"/>
    </source>
</evidence>
<reference evidence="4" key="1">
    <citation type="submission" date="2022-06" db="EMBL/GenBank/DDBJ databases">
        <title>Vallitalea longa sp. nov., an anaerobic bacterium isolated from marine sediment.</title>
        <authorList>
            <person name="Hirano S."/>
            <person name="Terahara T."/>
            <person name="Mori K."/>
            <person name="Hamada M."/>
            <person name="Matsumoto R."/>
            <person name="Kobayashi T."/>
        </authorList>
    </citation>
    <scope>NUCLEOTIDE SEQUENCE</scope>
    <source>
        <strain evidence="4">SH18-1</strain>
    </source>
</reference>
<protein>
    <recommendedName>
        <fullName evidence="3">MurNAc-LAA domain-containing protein</fullName>
    </recommendedName>
</protein>
<dbReference type="GO" id="GO:0008745">
    <property type="term" value="F:N-acetylmuramoyl-L-alanine amidase activity"/>
    <property type="evidence" value="ECO:0007669"/>
    <property type="project" value="InterPro"/>
</dbReference>
<feature type="region of interest" description="Disordered" evidence="2">
    <location>
        <begin position="177"/>
        <end position="279"/>
    </location>
</feature>
<feature type="domain" description="MurNAc-LAA" evidence="3">
    <location>
        <begin position="691"/>
        <end position="804"/>
    </location>
</feature>
<evidence type="ECO:0000256" key="2">
    <source>
        <dbReference type="SAM" id="MobiDB-lite"/>
    </source>
</evidence>
<dbReference type="Pfam" id="PF11741">
    <property type="entry name" value="AMIN"/>
    <property type="match status" value="2"/>
</dbReference>
<sequence length="814" mass="92514">MIRRIVTIVLTITIVLNIFSINSMAETTNNGNFYIQYDGQIYRYKNRFVKLVMDGNVIKTGDMPAVIITENIDGEKVARTLVPVREVCESEQIGASVDWNGEKQEIYISYEDKFIVLKVNDRKAIVNNKEVILDIPAKLIQNVGTKKWKTMVPIRFIVETFGYEVNWNGKDYCAEMTKQSNSEENDAIKDDENGDEQTDIEDKNDDNSDIDNEEKHDNDNDTEKDTDTDDKINNDNTDKDDTSSDKEDDTDKDNSSDKDDSESLDSLESGGAKNELPTELKDNPVVWTVDDDILSQVNDRYTESSVVRKLCPTTNIEKVEYIDDKINKKFVIKATSPITDIKKSLWENKLIIDIDNSKCNMKDEIAFEDNTIISGVRTSQFEDNITRIVFDLHDPGNRFNIGLSEDRKEVNIVIQENSIYSIHLGQNDKGDFIKILGIKAPDVKTFRLSNPDRIIFDLPNTMSLLSTLSSSAKGQYIKEIRTAQFDTTTTRIVVETDGQADYNIFKDSESATMIQFIEPSYDNINYENYDRPTLILNKQDKKIEISKIKCVDDYINRKYIINLPENYKELFGSGTIRINDGIFNSVDIDNNNEGNTVLTINENTIYDYRITEDEDNIYIKAYKPKELYSQVIVIDPGHGDTDPGATGNGIAEKDVNLDITLFLKEYLDKDNNIKTYYSRTTDIYSSLGDRCDIANEVDCDFFVSIHNNSFKSGANGTEVYYLAPSSKPGMTSQKLADIFLKKIIDAAGTKNRGCKTANYYVLRNTDMPAILLEIAFISNAEDAAKLKSDKFKKNVAHSIYESILESFNKFPTGR</sequence>
<gene>
    <name evidence="4" type="ORF">SH1V18_06110</name>
</gene>
<feature type="compositionally biased region" description="Acidic residues" evidence="2">
    <location>
        <begin position="192"/>
        <end position="212"/>
    </location>
</feature>
<dbReference type="GO" id="GO:0009253">
    <property type="term" value="P:peptidoglycan catabolic process"/>
    <property type="evidence" value="ECO:0007669"/>
    <property type="project" value="InterPro"/>
</dbReference>
<dbReference type="AlphaFoldDB" id="A0A9W5Y8S4"/>
<keyword evidence="5" id="KW-1185">Reference proteome</keyword>
<proteinExistence type="predicted"/>
<dbReference type="Proteomes" id="UP001144256">
    <property type="component" value="Unassembled WGS sequence"/>
</dbReference>
<dbReference type="InterPro" id="IPR012854">
    <property type="entry name" value="Cu_amine_oxidase-like_N"/>
</dbReference>
<keyword evidence="1" id="KW-0378">Hydrolase</keyword>
<dbReference type="GO" id="GO:0030288">
    <property type="term" value="C:outer membrane-bounded periplasmic space"/>
    <property type="evidence" value="ECO:0007669"/>
    <property type="project" value="TreeGrafter"/>
</dbReference>
<dbReference type="InterPro" id="IPR002508">
    <property type="entry name" value="MurNAc-LAA_cat"/>
</dbReference>
<dbReference type="PANTHER" id="PTHR30404:SF0">
    <property type="entry name" value="N-ACETYLMURAMOYL-L-ALANINE AMIDASE AMIC"/>
    <property type="match status" value="1"/>
</dbReference>
<dbReference type="Pfam" id="PF07833">
    <property type="entry name" value="Cu_amine_oxidN1"/>
    <property type="match status" value="1"/>
</dbReference>
<accession>A0A9W5Y8S4</accession>
<dbReference type="InterPro" id="IPR050695">
    <property type="entry name" value="N-acetylmuramoyl_amidase_3"/>
</dbReference>
<evidence type="ECO:0000313" key="5">
    <source>
        <dbReference type="Proteomes" id="UP001144256"/>
    </source>
</evidence>
<organism evidence="4 5">
    <name type="scientific">Vallitalea longa</name>
    <dbReference type="NCBI Taxonomy" id="2936439"/>
    <lineage>
        <taxon>Bacteria</taxon>
        <taxon>Bacillati</taxon>
        <taxon>Bacillota</taxon>
        <taxon>Clostridia</taxon>
        <taxon>Lachnospirales</taxon>
        <taxon>Vallitaleaceae</taxon>
        <taxon>Vallitalea</taxon>
    </lineage>
</organism>
<dbReference type="SUPFAM" id="SSF55383">
    <property type="entry name" value="Copper amine oxidase, domain N"/>
    <property type="match status" value="1"/>
</dbReference>
<dbReference type="RefSeq" id="WP_281812128.1">
    <property type="nucleotide sequence ID" value="NZ_BRLB01000001.1"/>
</dbReference>
<dbReference type="EMBL" id="BRLB01000001">
    <property type="protein sequence ID" value="GKX28131.1"/>
    <property type="molecule type" value="Genomic_DNA"/>
</dbReference>